<feature type="transmembrane region" description="Helical" evidence="1">
    <location>
        <begin position="67"/>
        <end position="86"/>
    </location>
</feature>
<reference evidence="2 3" key="1">
    <citation type="submission" date="2010-12" db="EMBL/GenBank/DDBJ databases">
        <authorList>
            <person name="Muzny D."/>
            <person name="Qin X."/>
            <person name="Deng J."/>
            <person name="Jiang H."/>
            <person name="Liu Y."/>
            <person name="Qu J."/>
            <person name="Song X.-Z."/>
            <person name="Zhang L."/>
            <person name="Thornton R."/>
            <person name="Coyle M."/>
            <person name="Francisco L."/>
            <person name="Jackson L."/>
            <person name="Javaid M."/>
            <person name="Korchina V."/>
            <person name="Kovar C."/>
            <person name="Mata R."/>
            <person name="Mathew T."/>
            <person name="Ngo R."/>
            <person name="Nguyen L."/>
            <person name="Nguyen N."/>
            <person name="Okwuonu G."/>
            <person name="Ongeri F."/>
            <person name="Pham C."/>
            <person name="Simmons D."/>
            <person name="Wilczek-Boney K."/>
            <person name="Hale W."/>
            <person name="Jakkamsetti A."/>
            <person name="Pham P."/>
            <person name="Ruth R."/>
            <person name="San Lucas F."/>
            <person name="Warren J."/>
            <person name="Zhang J."/>
            <person name="Zhao Z."/>
            <person name="Zhou C."/>
            <person name="Zhu D."/>
            <person name="Lee S."/>
            <person name="Bess C."/>
            <person name="Blankenburg K."/>
            <person name="Forbes L."/>
            <person name="Fu Q."/>
            <person name="Gubbala S."/>
            <person name="Hirani K."/>
            <person name="Jayaseelan J.C."/>
            <person name="Lara F."/>
            <person name="Munidasa M."/>
            <person name="Palculict T."/>
            <person name="Patil S."/>
            <person name="Pu L.-L."/>
            <person name="Saada N."/>
            <person name="Tang L."/>
            <person name="Weissenberger G."/>
            <person name="Zhu Y."/>
            <person name="Hemphill L."/>
            <person name="Shang Y."/>
            <person name="Youmans B."/>
            <person name="Ayvaz T."/>
            <person name="Ross M."/>
            <person name="Santibanez J."/>
            <person name="Aqrawi P."/>
            <person name="Gross S."/>
            <person name="Joshi V."/>
            <person name="Fowler G."/>
            <person name="Nazareth L."/>
            <person name="Reid J."/>
            <person name="Worley K."/>
            <person name="Petrosino J."/>
            <person name="Highlander S."/>
            <person name="Gibbs R."/>
        </authorList>
    </citation>
    <scope>NUCLEOTIDE SEQUENCE [LARGE SCALE GENOMIC DNA]</scope>
    <source>
        <strain evidence="3">DSM 15952 / CCUG 50447 / LMG 22039 / TP 1.5</strain>
    </source>
</reference>
<proteinExistence type="predicted"/>
<name>E6LD76_ENTI1</name>
<evidence type="ECO:0000256" key="1">
    <source>
        <dbReference type="SAM" id="Phobius"/>
    </source>
</evidence>
<evidence type="ECO:0000313" key="2">
    <source>
        <dbReference type="EMBL" id="EFU74857.1"/>
    </source>
</evidence>
<comment type="caution">
    <text evidence="2">The sequence shown here is derived from an EMBL/GenBank/DDBJ whole genome shotgun (WGS) entry which is preliminary data.</text>
</comment>
<dbReference type="HOGENOM" id="CLU_099769_0_0_9"/>
<sequence>MADIRKEESNMEWIKLIGIVIIVVGFVLKLDTIAVVIIAGFATALVSGITPVEFLQHLGQAFVDQRLVTIFFITLPLIGLSERHGLKEQAVMLIKKIKGLTTGTFLTIYLIIREVAGLFSIRLGGHPQFVRPLVQPMAEAAAEAKYGEITEEEKETIKAKSAAMENYGNFYGQNTFLASSGVLLIASTLDSLGYKISGWDIAQASIPVAVIMIVFGALNNVYYDRQLKKKYTQKGDK</sequence>
<gene>
    <name evidence="2" type="ORF">HMPREF9088_0316</name>
</gene>
<protein>
    <recommendedName>
        <fullName evidence="4">DUF969 domain-containing protein</fullName>
    </recommendedName>
</protein>
<dbReference type="AlphaFoldDB" id="E6LD76"/>
<feature type="transmembrane region" description="Helical" evidence="1">
    <location>
        <begin position="106"/>
        <end position="125"/>
    </location>
</feature>
<keyword evidence="1" id="KW-0812">Transmembrane</keyword>
<dbReference type="Proteomes" id="UP000010296">
    <property type="component" value="Unassembled WGS sequence"/>
</dbReference>
<dbReference type="InterPro" id="IPR010374">
    <property type="entry name" value="DUF969"/>
</dbReference>
<dbReference type="eggNOG" id="COG3819">
    <property type="taxonomic scope" value="Bacteria"/>
</dbReference>
<organism evidence="2 3">
    <name type="scientific">Enterococcus italicus (strain DSM 15952 / CCUG 50447 / LMG 22039 / TP 1.5)</name>
    <dbReference type="NCBI Taxonomy" id="888064"/>
    <lineage>
        <taxon>Bacteria</taxon>
        <taxon>Bacillati</taxon>
        <taxon>Bacillota</taxon>
        <taxon>Bacilli</taxon>
        <taxon>Lactobacillales</taxon>
        <taxon>Enterococcaceae</taxon>
        <taxon>Enterococcus</taxon>
    </lineage>
</organism>
<dbReference type="Pfam" id="PF06149">
    <property type="entry name" value="DUF969"/>
    <property type="match status" value="1"/>
</dbReference>
<accession>E6LD76</accession>
<keyword evidence="3" id="KW-1185">Reference proteome</keyword>
<feature type="transmembrane region" description="Helical" evidence="1">
    <location>
        <begin position="12"/>
        <end position="28"/>
    </location>
</feature>
<evidence type="ECO:0008006" key="4">
    <source>
        <dbReference type="Google" id="ProtNLM"/>
    </source>
</evidence>
<dbReference type="STRING" id="888064.HMPREF9088_0316"/>
<evidence type="ECO:0000313" key="3">
    <source>
        <dbReference type="Proteomes" id="UP000010296"/>
    </source>
</evidence>
<dbReference type="PATRIC" id="fig|888064.11.peg.869"/>
<feature type="transmembrane region" description="Helical" evidence="1">
    <location>
        <begin position="170"/>
        <end position="189"/>
    </location>
</feature>
<dbReference type="EMBL" id="AEPV01000011">
    <property type="protein sequence ID" value="EFU74857.1"/>
    <property type="molecule type" value="Genomic_DNA"/>
</dbReference>
<keyword evidence="1" id="KW-1133">Transmembrane helix</keyword>
<feature type="transmembrane region" description="Helical" evidence="1">
    <location>
        <begin position="34"/>
        <end position="55"/>
    </location>
</feature>
<keyword evidence="1" id="KW-0472">Membrane</keyword>
<feature type="transmembrane region" description="Helical" evidence="1">
    <location>
        <begin position="201"/>
        <end position="223"/>
    </location>
</feature>